<dbReference type="Pfam" id="PF03108">
    <property type="entry name" value="DBD_Tnp_Mut"/>
    <property type="match status" value="1"/>
</dbReference>
<evidence type="ECO:0000259" key="1">
    <source>
        <dbReference type="Pfam" id="PF03108"/>
    </source>
</evidence>
<dbReference type="Proteomes" id="UP000189701">
    <property type="component" value="Unplaced"/>
</dbReference>
<accession>A0A1U7V0G9</accession>
<gene>
    <name evidence="4" type="primary">LOC104213891</name>
</gene>
<evidence type="ECO:0000313" key="3">
    <source>
        <dbReference type="Proteomes" id="UP000189701"/>
    </source>
</evidence>
<feature type="domain" description="Transposase MuDR plant" evidence="1">
    <location>
        <begin position="48"/>
        <end position="111"/>
    </location>
</feature>
<feature type="domain" description="MULE transposase" evidence="2">
    <location>
        <begin position="261"/>
        <end position="354"/>
    </location>
</feature>
<dbReference type="STRING" id="4096.A0A1U7V0G9"/>
<sequence length="612" mass="71468">MENEIIIPVEDQQIESLDTIEGRKRKAKGKAKESPSIILKENASLDDVKLGSVFQDKNAMIRYFCLAAIKEHFEFYVKRSSNTRYSLVCADEKCGWTVRGSRIKKSTLFKIVKFQRAHECSVDIRKLHQRQATSNVIRDYMIDNLRDIATEVKPKFVISEMKRAHGIDVGYGKAWHAIQKGLSLLRGTTEQNYEQMASYLYMIEQKNPGSYTNIQRDAENRMSSSIFYGMSALFKFSVQFVYMFFMYGASISGWKYCRPLIVVDGTFLKNKYRGVLLVVVTKDANNQIFPIAYGVADSENNESYEWYFRELKKGIGIRKDLIFLSDRHKAIANGIANIFPECYHGICIYHLEKNLKQRRVRNTVLSLFKSAARVYLQSEFDDFMFQIAAVDKKTFNYLMEEPPGRWARSHCPRRRYDMLTTNIVESMNNVLRRARELPLLTMMDFIQEKLQSWFYERRTTAEGIFREISNWAKATLEEKIKPSFTFRLDEIPCEHAIAAIDSIYQKKSAFCSAYYSRDFWLKTYEEQLNSVGDSSTWVIPYTIKSEITKPPDAKVMLGRRQKNQHVSSTEFKKEPRCGRCKQYGHNRTNCTNSAVVHPYARKYRKKMIDYIQ</sequence>
<evidence type="ECO:0000259" key="2">
    <source>
        <dbReference type="Pfam" id="PF10551"/>
    </source>
</evidence>
<dbReference type="Pfam" id="PF10551">
    <property type="entry name" value="MULE"/>
    <property type="match status" value="1"/>
</dbReference>
<reference evidence="4" key="2">
    <citation type="submission" date="2025-08" db="UniProtKB">
        <authorList>
            <consortium name="RefSeq"/>
        </authorList>
    </citation>
    <scope>IDENTIFICATION</scope>
    <source>
        <tissue evidence="4">Leaf</tissue>
    </source>
</reference>
<protein>
    <submittedName>
        <fullName evidence="4">Uncharacterized protein LOC104213891</fullName>
    </submittedName>
</protein>
<dbReference type="InterPro" id="IPR018289">
    <property type="entry name" value="MULE_transposase_dom"/>
</dbReference>
<dbReference type="PANTHER" id="PTHR31973">
    <property type="entry name" value="POLYPROTEIN, PUTATIVE-RELATED"/>
    <property type="match status" value="1"/>
</dbReference>
<dbReference type="AlphaFoldDB" id="A0A1U7V0G9"/>
<reference evidence="3" key="1">
    <citation type="journal article" date="2013" name="Genome Biol.">
        <title>Reference genomes and transcriptomes of Nicotiana sylvestris and Nicotiana tomentosiformis.</title>
        <authorList>
            <person name="Sierro N."/>
            <person name="Battey J.N."/>
            <person name="Ouadi S."/>
            <person name="Bovet L."/>
            <person name="Goepfert S."/>
            <person name="Bakaher N."/>
            <person name="Peitsch M.C."/>
            <person name="Ivanov N.V."/>
        </authorList>
    </citation>
    <scope>NUCLEOTIDE SEQUENCE [LARGE SCALE GENOMIC DNA]</scope>
</reference>
<organism evidence="3 4">
    <name type="scientific">Nicotiana sylvestris</name>
    <name type="common">Wood tobacco</name>
    <name type="synonym">South American tobacco</name>
    <dbReference type="NCBI Taxonomy" id="4096"/>
    <lineage>
        <taxon>Eukaryota</taxon>
        <taxon>Viridiplantae</taxon>
        <taxon>Streptophyta</taxon>
        <taxon>Embryophyta</taxon>
        <taxon>Tracheophyta</taxon>
        <taxon>Spermatophyta</taxon>
        <taxon>Magnoliopsida</taxon>
        <taxon>eudicotyledons</taxon>
        <taxon>Gunneridae</taxon>
        <taxon>Pentapetalae</taxon>
        <taxon>asterids</taxon>
        <taxon>lamiids</taxon>
        <taxon>Solanales</taxon>
        <taxon>Solanaceae</taxon>
        <taxon>Nicotianoideae</taxon>
        <taxon>Nicotianeae</taxon>
        <taxon>Nicotiana</taxon>
    </lineage>
</organism>
<proteinExistence type="predicted"/>
<name>A0A1U7V0G9_NICSY</name>
<dbReference type="RefSeq" id="XP_009761752.1">
    <property type="nucleotide sequence ID" value="XM_009763450.1"/>
</dbReference>
<dbReference type="InterPro" id="IPR004332">
    <property type="entry name" value="Transposase_MuDR"/>
</dbReference>
<evidence type="ECO:0000313" key="4">
    <source>
        <dbReference type="RefSeq" id="XP_009761752.1"/>
    </source>
</evidence>
<dbReference type="PANTHER" id="PTHR31973:SF195">
    <property type="entry name" value="MUDR FAMILY TRANSPOSASE"/>
    <property type="match status" value="1"/>
</dbReference>
<keyword evidence="3" id="KW-1185">Reference proteome</keyword>
<dbReference type="eggNOG" id="ENOG502RJNC">
    <property type="taxonomic scope" value="Eukaryota"/>
</dbReference>